<gene>
    <name evidence="5" type="ORF">MAR_036609</name>
</gene>
<feature type="region of interest" description="Disordered" evidence="3">
    <location>
        <begin position="240"/>
        <end position="272"/>
    </location>
</feature>
<keyword evidence="2" id="KW-0479">Metal-binding</keyword>
<dbReference type="Proteomes" id="UP001164746">
    <property type="component" value="Chromosome 13"/>
</dbReference>
<dbReference type="Pfam" id="PF01421">
    <property type="entry name" value="Reprolysin"/>
    <property type="match status" value="1"/>
</dbReference>
<evidence type="ECO:0000313" key="6">
    <source>
        <dbReference type="Proteomes" id="UP001164746"/>
    </source>
</evidence>
<feature type="binding site" evidence="2">
    <location>
        <position position="428"/>
    </location>
    <ligand>
        <name>Zn(2+)</name>
        <dbReference type="ChEBI" id="CHEBI:29105"/>
        <note>catalytic</note>
    </ligand>
</feature>
<dbReference type="EMBL" id="CP111024">
    <property type="protein sequence ID" value="WAR22940.1"/>
    <property type="molecule type" value="Genomic_DNA"/>
</dbReference>
<dbReference type="InterPro" id="IPR001590">
    <property type="entry name" value="Peptidase_M12B"/>
</dbReference>
<name>A0ABY7FL63_MYAAR</name>
<keyword evidence="6" id="KW-1185">Reference proteome</keyword>
<organism evidence="5 6">
    <name type="scientific">Mya arenaria</name>
    <name type="common">Soft-shell clam</name>
    <dbReference type="NCBI Taxonomy" id="6604"/>
    <lineage>
        <taxon>Eukaryota</taxon>
        <taxon>Metazoa</taxon>
        <taxon>Spiralia</taxon>
        <taxon>Lophotrochozoa</taxon>
        <taxon>Mollusca</taxon>
        <taxon>Bivalvia</taxon>
        <taxon>Autobranchia</taxon>
        <taxon>Heteroconchia</taxon>
        <taxon>Euheterodonta</taxon>
        <taxon>Imparidentia</taxon>
        <taxon>Neoheterodontei</taxon>
        <taxon>Myida</taxon>
        <taxon>Myoidea</taxon>
        <taxon>Myidae</taxon>
        <taxon>Mya</taxon>
    </lineage>
</organism>
<feature type="compositionally biased region" description="Basic and acidic residues" evidence="3">
    <location>
        <begin position="240"/>
        <end position="256"/>
    </location>
</feature>
<sequence>MTKIRESLLTSLRSYETIIPETVDEHGRFLSYHVQRPPSRRRRDSQSQSEIIDDSDISEYRIFYRFSVFGKEFHFDLTLNTAFLAPGFKVEYQDKNGVIGTSNAVANCYYVGQSRKPFISTAAISNCYGLHGVFSTADEDYFVEPLWNHTNAIQADGHPHVVYKRSSVIVPSLNAHCGVNDKSKEKVTPKYSSSQSFSSHWQLKHRLENFKHIRANDSIVHKLVPRKVYDIPQPPVRKPFLEKEPYREVDKETDARHGHRHDNRRTSGRGRRVRREVTLQMPARTVETMVVIDQQMYEFHKAESIVEPYVLTIMNVVAKLYRDPSIGNSINIVVSKLVILTEDKENLSISHHADRSLDSFCKWQHRENMTADQTHDNAVLLTRYDICTYKDEPCGTLGLAPVAGMCEGERSCSINEDIGLASAFTIAHEMGHNFGMQHDGAGNLCGTPGQEPARIMAARLTGDINPFLWSNCSRQYITDFLEYVIR</sequence>
<accession>A0ABY7FL63</accession>
<dbReference type="Pfam" id="PF01562">
    <property type="entry name" value="Pep_M12B_propep"/>
    <property type="match status" value="1"/>
</dbReference>
<evidence type="ECO:0000256" key="3">
    <source>
        <dbReference type="SAM" id="MobiDB-lite"/>
    </source>
</evidence>
<feature type="active site" evidence="2">
    <location>
        <position position="429"/>
    </location>
</feature>
<evidence type="ECO:0000256" key="1">
    <source>
        <dbReference type="ARBA" id="ARBA00023157"/>
    </source>
</evidence>
<evidence type="ECO:0000313" key="5">
    <source>
        <dbReference type="EMBL" id="WAR22940.1"/>
    </source>
</evidence>
<dbReference type="PANTHER" id="PTHR11905">
    <property type="entry name" value="ADAM A DISINTEGRIN AND METALLOPROTEASE DOMAIN"/>
    <property type="match status" value="1"/>
</dbReference>
<dbReference type="PROSITE" id="PS50215">
    <property type="entry name" value="ADAM_MEPRO"/>
    <property type="match status" value="1"/>
</dbReference>
<feature type="domain" description="Peptidase M12B" evidence="4">
    <location>
        <begin position="284"/>
        <end position="482"/>
    </location>
</feature>
<dbReference type="InterPro" id="IPR002870">
    <property type="entry name" value="Peptidase_M12B_N"/>
</dbReference>
<reference evidence="5" key="1">
    <citation type="submission" date="2022-11" db="EMBL/GenBank/DDBJ databases">
        <title>Centuries of genome instability and evolution in soft-shell clam transmissible cancer (bioRxiv).</title>
        <authorList>
            <person name="Hart S.F.M."/>
            <person name="Yonemitsu M.A."/>
            <person name="Giersch R.M."/>
            <person name="Beal B.F."/>
            <person name="Arriagada G."/>
            <person name="Davis B.W."/>
            <person name="Ostrander E.A."/>
            <person name="Goff S.P."/>
            <person name="Metzger M.J."/>
        </authorList>
    </citation>
    <scope>NUCLEOTIDE SEQUENCE</scope>
    <source>
        <strain evidence="5">MELC-2E11</strain>
        <tissue evidence="5">Siphon/mantle</tissue>
    </source>
</reference>
<dbReference type="PANTHER" id="PTHR11905:SF256">
    <property type="entry name" value="PEPTIDASE M12B DOMAIN-CONTAINING PROTEIN"/>
    <property type="match status" value="1"/>
</dbReference>
<feature type="binding site" evidence="2">
    <location>
        <position position="432"/>
    </location>
    <ligand>
        <name>Zn(2+)</name>
        <dbReference type="ChEBI" id="CHEBI:29105"/>
        <note>catalytic</note>
    </ligand>
</feature>
<feature type="binding site" evidence="2">
    <location>
        <position position="438"/>
    </location>
    <ligand>
        <name>Zn(2+)</name>
        <dbReference type="ChEBI" id="CHEBI:29105"/>
        <note>catalytic</note>
    </ligand>
</feature>
<keyword evidence="2" id="KW-0862">Zinc</keyword>
<protein>
    <submittedName>
        <fullName evidence="5">ATS10-like protein</fullName>
    </submittedName>
</protein>
<keyword evidence="1" id="KW-1015">Disulfide bond</keyword>
<evidence type="ECO:0000259" key="4">
    <source>
        <dbReference type="PROSITE" id="PS50215"/>
    </source>
</evidence>
<dbReference type="InterPro" id="IPR024079">
    <property type="entry name" value="MetalloPept_cat_dom_sf"/>
</dbReference>
<dbReference type="CDD" id="cd04273">
    <property type="entry name" value="ZnMc_ADAMTS_like"/>
    <property type="match status" value="1"/>
</dbReference>
<feature type="compositionally biased region" description="Basic residues" evidence="3">
    <location>
        <begin position="257"/>
        <end position="272"/>
    </location>
</feature>
<comment type="caution">
    <text evidence="2">Lacks conserved residue(s) required for the propagation of feature annotation.</text>
</comment>
<dbReference type="Gene3D" id="3.40.390.10">
    <property type="entry name" value="Collagenase (Catalytic Domain)"/>
    <property type="match status" value="1"/>
</dbReference>
<evidence type="ECO:0000256" key="2">
    <source>
        <dbReference type="PROSITE-ProRule" id="PRU00276"/>
    </source>
</evidence>
<proteinExistence type="predicted"/>
<dbReference type="SUPFAM" id="SSF55486">
    <property type="entry name" value="Metalloproteases ('zincins'), catalytic domain"/>
    <property type="match status" value="1"/>
</dbReference>